<dbReference type="EMBL" id="IACK01091965">
    <property type="protein sequence ID" value="LAA82906.1"/>
    <property type="molecule type" value="Transcribed_RNA"/>
</dbReference>
<proteinExistence type="predicted"/>
<reference evidence="2" key="2">
    <citation type="submission" date="2017-11" db="EMBL/GenBank/DDBJ databases">
        <title>Coralsnake Venomics: Analyses of Venom Gland Transcriptomes and Proteomes of Six Brazilian Taxa.</title>
        <authorList>
            <person name="Aird S.D."/>
            <person name="Jorge da Silva N."/>
            <person name="Qiu L."/>
            <person name="Villar-Briones A."/>
            <person name="Aparecida-Saddi V."/>
            <person name="Campos-Telles M.P."/>
            <person name="Grau M."/>
            <person name="Mikheyev A.S."/>
        </authorList>
    </citation>
    <scope>NUCLEOTIDE SEQUENCE</scope>
    <source>
        <tissue evidence="2">Venom_gland</tissue>
    </source>
</reference>
<name>A0A2D4IFB3_MICLE</name>
<reference evidence="2" key="1">
    <citation type="submission" date="2017-07" db="EMBL/GenBank/DDBJ databases">
        <authorList>
            <person name="Mikheyev A."/>
            <person name="Grau M."/>
        </authorList>
    </citation>
    <scope>NUCLEOTIDE SEQUENCE</scope>
    <source>
        <tissue evidence="2">Venom_gland</tissue>
    </source>
</reference>
<evidence type="ECO:0000313" key="2">
    <source>
        <dbReference type="EMBL" id="LAA82906.1"/>
    </source>
</evidence>
<evidence type="ECO:0000256" key="1">
    <source>
        <dbReference type="SAM" id="MobiDB-lite"/>
    </source>
</evidence>
<accession>A0A2D4IFB3</accession>
<protein>
    <submittedName>
        <fullName evidence="2">Uncharacterized protein</fullName>
    </submittedName>
</protein>
<sequence length="101" mass="11159">MAYPSASDISTPPSLDWDTPAFHHPRDLLPPYRPPSFLAANVLHSHQAGGHILAPICFCFHTQQRGHPSSPLAPSLFNPNSIHTLIHSLGKTKHQLKENKN</sequence>
<feature type="region of interest" description="Disordered" evidence="1">
    <location>
        <begin position="1"/>
        <end position="20"/>
    </location>
</feature>
<dbReference type="AlphaFoldDB" id="A0A2D4IFB3"/>
<organism evidence="2">
    <name type="scientific">Micrurus lemniscatus lemniscatus</name>
    <dbReference type="NCBI Taxonomy" id="129467"/>
    <lineage>
        <taxon>Eukaryota</taxon>
        <taxon>Metazoa</taxon>
        <taxon>Chordata</taxon>
        <taxon>Craniata</taxon>
        <taxon>Vertebrata</taxon>
        <taxon>Euteleostomi</taxon>
        <taxon>Lepidosauria</taxon>
        <taxon>Squamata</taxon>
        <taxon>Bifurcata</taxon>
        <taxon>Unidentata</taxon>
        <taxon>Episquamata</taxon>
        <taxon>Toxicofera</taxon>
        <taxon>Serpentes</taxon>
        <taxon>Colubroidea</taxon>
        <taxon>Elapidae</taxon>
        <taxon>Elapinae</taxon>
        <taxon>Micrurus</taxon>
    </lineage>
</organism>